<gene>
    <name evidence="6 8" type="primary">pqqB</name>
    <name evidence="8" type="ORF">GCM10010170_075950</name>
</gene>
<evidence type="ECO:0000256" key="6">
    <source>
        <dbReference type="HAMAP-Rule" id="MF_00653"/>
    </source>
</evidence>
<proteinExistence type="inferred from homology"/>
<sequence length="287" mass="30203">MRVRLLGTAAGGGVPQWNCACDGCARARAAGVNRTQDCVAVSGDSRAWFLLNASPDLRTQLAATPELAPGPGRRDTPLRGVLLSTAELDHTLGLLTLREASALTLYGSGCVLNALAGPFPMQPILAQYTTLHCTAIEPGAAIDLDGGLRAQALTVGSKRPRYAEGLPGDDWVLAYRMSDPRTGGVLVYAPCLPAWSPAFAELIADAGCVILDGTFLHEDELRRCTGGGGTATSMGHLPIEVSEPLLPRRTETRYMYTHLNNTNPVAVPGTALRLAAEVPADGTSFEL</sequence>
<dbReference type="RefSeq" id="WP_344617458.1">
    <property type="nucleotide sequence ID" value="NZ_BAAARV010000074.1"/>
</dbReference>
<evidence type="ECO:0000259" key="7">
    <source>
        <dbReference type="Pfam" id="PF12706"/>
    </source>
</evidence>
<dbReference type="NCBIfam" id="TIGR02108">
    <property type="entry name" value="PQQ_syn_pqqB"/>
    <property type="match status" value="1"/>
</dbReference>
<dbReference type="InterPro" id="IPR011842">
    <property type="entry name" value="PQQ_synth_PqqB"/>
</dbReference>
<dbReference type="HAMAP" id="MF_00653">
    <property type="entry name" value="PQQ_syn_PqqB"/>
    <property type="match status" value="1"/>
</dbReference>
<evidence type="ECO:0000256" key="4">
    <source>
        <dbReference type="ARBA" id="ARBA00022448"/>
    </source>
</evidence>
<evidence type="ECO:0000256" key="5">
    <source>
        <dbReference type="ARBA" id="ARBA00022905"/>
    </source>
</evidence>
<comment type="similarity">
    <text evidence="2 6">Belongs to the PqqB family.</text>
</comment>
<dbReference type="Pfam" id="PF12706">
    <property type="entry name" value="Lactamase_B_2"/>
    <property type="match status" value="1"/>
</dbReference>
<comment type="caution">
    <text evidence="8">The sequence shown here is derived from an EMBL/GenBank/DDBJ whole genome shotgun (WGS) entry which is preliminary data.</text>
</comment>
<feature type="domain" description="Metallo-beta-lactamase" evidence="7">
    <location>
        <begin position="48"/>
        <end position="258"/>
    </location>
</feature>
<keyword evidence="9" id="KW-1185">Reference proteome</keyword>
<evidence type="ECO:0000256" key="3">
    <source>
        <dbReference type="ARBA" id="ARBA00015084"/>
    </source>
</evidence>
<evidence type="ECO:0000256" key="1">
    <source>
        <dbReference type="ARBA" id="ARBA00004886"/>
    </source>
</evidence>
<dbReference type="InterPro" id="IPR001279">
    <property type="entry name" value="Metallo-B-lactamas"/>
</dbReference>
<dbReference type="SUPFAM" id="SSF56281">
    <property type="entry name" value="Metallo-hydrolase/oxidoreductase"/>
    <property type="match status" value="1"/>
</dbReference>
<dbReference type="Proteomes" id="UP001501444">
    <property type="component" value="Unassembled WGS sequence"/>
</dbReference>
<reference evidence="8 9" key="1">
    <citation type="journal article" date="2019" name="Int. J. Syst. Evol. Microbiol.">
        <title>The Global Catalogue of Microorganisms (GCM) 10K type strain sequencing project: providing services to taxonomists for standard genome sequencing and annotation.</title>
        <authorList>
            <consortium name="The Broad Institute Genomics Platform"/>
            <consortium name="The Broad Institute Genome Sequencing Center for Infectious Disease"/>
            <person name="Wu L."/>
            <person name="Ma J."/>
        </authorList>
    </citation>
    <scope>NUCLEOTIDE SEQUENCE [LARGE SCALE GENOMIC DNA]</scope>
    <source>
        <strain evidence="8 9">JCM 3272</strain>
    </source>
</reference>
<organism evidence="8 9">
    <name type="scientific">Dactylosporangium salmoneum</name>
    <dbReference type="NCBI Taxonomy" id="53361"/>
    <lineage>
        <taxon>Bacteria</taxon>
        <taxon>Bacillati</taxon>
        <taxon>Actinomycetota</taxon>
        <taxon>Actinomycetes</taxon>
        <taxon>Micromonosporales</taxon>
        <taxon>Micromonosporaceae</taxon>
        <taxon>Dactylosporangium</taxon>
    </lineage>
</organism>
<keyword evidence="5 6" id="KW-0884">PQQ biosynthesis</keyword>
<dbReference type="InterPro" id="IPR036866">
    <property type="entry name" value="RibonucZ/Hydroxyglut_hydro"/>
</dbReference>
<comment type="pathway">
    <text evidence="1 6">Cofactor biosynthesis; pyrroloquinoline quinone biosynthesis.</text>
</comment>
<evidence type="ECO:0000313" key="8">
    <source>
        <dbReference type="EMBL" id="GAA2373309.1"/>
    </source>
</evidence>
<dbReference type="Gene3D" id="3.60.15.10">
    <property type="entry name" value="Ribonuclease Z/Hydroxyacylglutathione hydrolase-like"/>
    <property type="match status" value="1"/>
</dbReference>
<keyword evidence="4 6" id="KW-0813">Transport</keyword>
<evidence type="ECO:0000313" key="9">
    <source>
        <dbReference type="Proteomes" id="UP001501444"/>
    </source>
</evidence>
<dbReference type="EMBL" id="BAAARV010000074">
    <property type="protein sequence ID" value="GAA2373309.1"/>
    <property type="molecule type" value="Genomic_DNA"/>
</dbReference>
<name>A0ABN3H9N0_9ACTN</name>
<protein>
    <recommendedName>
        <fullName evidence="3 6">Coenzyme PQQ synthesis protein B</fullName>
    </recommendedName>
    <alternativeName>
        <fullName evidence="6">Pyrroloquinoline quinone biosynthesis protein B</fullName>
    </alternativeName>
</protein>
<comment type="function">
    <text evidence="6">May be involved in the transport of PQQ or its precursor to the periplasm.</text>
</comment>
<accession>A0ABN3H9N0</accession>
<evidence type="ECO:0000256" key="2">
    <source>
        <dbReference type="ARBA" id="ARBA00008481"/>
    </source>
</evidence>